<protein>
    <recommendedName>
        <fullName evidence="2">AB hydrolase-1 domain-containing protein</fullName>
    </recommendedName>
</protein>
<dbReference type="SUPFAM" id="SSF53474">
    <property type="entry name" value="alpha/beta-Hydrolases"/>
    <property type="match status" value="1"/>
</dbReference>
<gene>
    <name evidence="3" type="ORF">VSP0166_LOCUS17352</name>
</gene>
<dbReference type="PANTHER" id="PTHR42886:SF29">
    <property type="entry name" value="PUMMELIG, ISOFORM A"/>
    <property type="match status" value="1"/>
</dbReference>
<dbReference type="InterPro" id="IPR000073">
    <property type="entry name" value="AB_hydrolase_1"/>
</dbReference>
<name>A0A7S4IUR0_9EUKA</name>
<evidence type="ECO:0000313" key="3">
    <source>
        <dbReference type="EMBL" id="CAE2240418.1"/>
    </source>
</evidence>
<reference evidence="3" key="1">
    <citation type="submission" date="2021-01" db="EMBL/GenBank/DDBJ databases">
        <authorList>
            <person name="Corre E."/>
            <person name="Pelletier E."/>
            <person name="Niang G."/>
            <person name="Scheremetjew M."/>
            <person name="Finn R."/>
            <person name="Kale V."/>
            <person name="Holt S."/>
            <person name="Cochrane G."/>
            <person name="Meng A."/>
            <person name="Brown T."/>
            <person name="Cohen L."/>
        </authorList>
    </citation>
    <scope>NUCLEOTIDE SEQUENCE</scope>
    <source>
        <strain evidence="3">DIVA3 518/3/11/1/6</strain>
    </source>
</reference>
<proteinExistence type="inferred from homology"/>
<dbReference type="PRINTS" id="PR00111">
    <property type="entry name" value="ABHYDROLASE"/>
</dbReference>
<dbReference type="GO" id="GO:0055088">
    <property type="term" value="P:lipid homeostasis"/>
    <property type="evidence" value="ECO:0007669"/>
    <property type="project" value="TreeGrafter"/>
</dbReference>
<accession>A0A7S4IUR0</accession>
<evidence type="ECO:0000256" key="1">
    <source>
        <dbReference type="ARBA" id="ARBA00038097"/>
    </source>
</evidence>
<comment type="similarity">
    <text evidence="1">Belongs to the peptidase S33 family. ABHD4/ABHD5 subfamily.</text>
</comment>
<dbReference type="InterPro" id="IPR029058">
    <property type="entry name" value="AB_hydrolase_fold"/>
</dbReference>
<sequence length="344" mass="39080">MLRRRMLQGAGILVAITPVFLALGFQYRPHSSHSHFEATEKKLLNTHIKENSFTLKDVKISKNQFLHTLVINEGSQDKEKPNLVLMHGWSSGLALWSKNIDQLAKHYNVYAIDLLGFGRSGRPFFPISSKATPDQAKSFWVDSFHEWKVECFGNQKIILLGHSLGGFLACTYALEQPEDLQHVILAAPVGIAPFIIPPQKGWFRKSLERLIWDCGVTPQAILRSLGFFSQRVWDRLGNASNYRGLDKDGWDYLYQAQMGEPSGDRAFMSILTREGWGYPLFDKLGDMKVPTRIIYGEHDYVRPSFAPTAMAKLPVADYKVIQGAGHHMYWSHTNEFNQAVINLK</sequence>
<dbReference type="GO" id="GO:0006654">
    <property type="term" value="P:phosphatidic acid biosynthetic process"/>
    <property type="evidence" value="ECO:0007669"/>
    <property type="project" value="TreeGrafter"/>
</dbReference>
<dbReference type="GO" id="GO:0042171">
    <property type="term" value="F:lysophosphatidic acid acyltransferase activity"/>
    <property type="evidence" value="ECO:0007669"/>
    <property type="project" value="TreeGrafter"/>
</dbReference>
<evidence type="ECO:0000259" key="2">
    <source>
        <dbReference type="Pfam" id="PF00561"/>
    </source>
</evidence>
<dbReference type="Gene3D" id="3.40.50.1820">
    <property type="entry name" value="alpha/beta hydrolase"/>
    <property type="match status" value="1"/>
</dbReference>
<dbReference type="Pfam" id="PF00561">
    <property type="entry name" value="Abhydrolase_1"/>
    <property type="match status" value="1"/>
</dbReference>
<dbReference type="PANTHER" id="PTHR42886">
    <property type="entry name" value="RE40534P-RELATED"/>
    <property type="match status" value="1"/>
</dbReference>
<dbReference type="EMBL" id="HBKP01024904">
    <property type="protein sequence ID" value="CAE2240418.1"/>
    <property type="molecule type" value="Transcribed_RNA"/>
</dbReference>
<dbReference type="GO" id="GO:0052689">
    <property type="term" value="F:carboxylic ester hydrolase activity"/>
    <property type="evidence" value="ECO:0007669"/>
    <property type="project" value="TreeGrafter"/>
</dbReference>
<organism evidence="3">
    <name type="scientific">Vannella robusta</name>
    <dbReference type="NCBI Taxonomy" id="1487602"/>
    <lineage>
        <taxon>Eukaryota</taxon>
        <taxon>Amoebozoa</taxon>
        <taxon>Discosea</taxon>
        <taxon>Flabellinia</taxon>
        <taxon>Vannellidae</taxon>
        <taxon>Vannella</taxon>
    </lineage>
</organism>
<dbReference type="AlphaFoldDB" id="A0A7S4IUR0"/>
<feature type="domain" description="AB hydrolase-1" evidence="2">
    <location>
        <begin position="81"/>
        <end position="332"/>
    </location>
</feature>